<proteinExistence type="predicted"/>
<dbReference type="EMBL" id="JACHGG010000001">
    <property type="protein sequence ID" value="MBB6058116.1"/>
    <property type="molecule type" value="Genomic_DNA"/>
</dbReference>
<keyword evidence="2" id="KW-1185">Reference proteome</keyword>
<evidence type="ECO:0000313" key="1">
    <source>
        <dbReference type="EMBL" id="MBB6058116.1"/>
    </source>
</evidence>
<dbReference type="AlphaFoldDB" id="A0A7W9WB97"/>
<comment type="caution">
    <text evidence="1">The sequence shown here is derived from an EMBL/GenBank/DDBJ whole genome shotgun (WGS) entry which is preliminary data.</text>
</comment>
<accession>A0A7W9WB97</accession>
<reference evidence="1 2" key="1">
    <citation type="submission" date="2020-08" db="EMBL/GenBank/DDBJ databases">
        <title>Genomic Encyclopedia of Type Strains, Phase IV (KMG-IV): sequencing the most valuable type-strain genomes for metagenomic binning, comparative biology and taxonomic classification.</title>
        <authorList>
            <person name="Goeker M."/>
        </authorList>
    </citation>
    <scope>NUCLEOTIDE SEQUENCE [LARGE SCALE GENOMIC DNA]</scope>
    <source>
        <strain evidence="1 2">DSM 26718</strain>
    </source>
</reference>
<organism evidence="1 2">
    <name type="scientific">Hymenobacter luteus</name>
    <dbReference type="NCBI Taxonomy" id="1411122"/>
    <lineage>
        <taxon>Bacteria</taxon>
        <taxon>Pseudomonadati</taxon>
        <taxon>Bacteroidota</taxon>
        <taxon>Cytophagia</taxon>
        <taxon>Cytophagales</taxon>
        <taxon>Hymenobacteraceae</taxon>
        <taxon>Hymenobacter</taxon>
    </lineage>
</organism>
<sequence length="77" mass="8702">MIPAYEEIINFLAAGTTAGALADFQPSAEARQRVAELLVRRKQAALTMDEERELTHFLELEHLMRLTKARARQHLAA</sequence>
<dbReference type="Proteomes" id="UP000532746">
    <property type="component" value="Unassembled WGS sequence"/>
</dbReference>
<protein>
    <submittedName>
        <fullName evidence="1">Uncharacterized protein</fullName>
    </submittedName>
</protein>
<gene>
    <name evidence="1" type="ORF">HNQ93_000946</name>
</gene>
<name>A0A7W9WB97_9BACT</name>
<evidence type="ECO:0000313" key="2">
    <source>
        <dbReference type="Proteomes" id="UP000532746"/>
    </source>
</evidence>
<dbReference type="RefSeq" id="WP_183401723.1">
    <property type="nucleotide sequence ID" value="NZ_JACHGG010000001.1"/>
</dbReference>